<dbReference type="InterPro" id="IPR000182">
    <property type="entry name" value="GNAT_dom"/>
</dbReference>
<dbReference type="InterPro" id="IPR016181">
    <property type="entry name" value="Acyl_CoA_acyltransferase"/>
</dbReference>
<dbReference type="STRING" id="58114.SAMN05216270_104256"/>
<dbReference type="GO" id="GO:0016747">
    <property type="term" value="F:acyltransferase activity, transferring groups other than amino-acyl groups"/>
    <property type="evidence" value="ECO:0007669"/>
    <property type="project" value="InterPro"/>
</dbReference>
<dbReference type="Pfam" id="PF00583">
    <property type="entry name" value="Acetyltransf_1"/>
    <property type="match status" value="1"/>
</dbReference>
<sequence>MSQKLTFARASEADFSDAMEIITSRVKWLGDSGSRQWNSRDFSDDTHESIAAGATWILRDETTSLGVINMTTIADSDFWTDQEQRQPALYFGRMATHIEARGKGLGALLLQLARAYAAQNQLPRVRWDVWRGNQGLYDFYQGQGGKHLRTVEATHRGSGALFEIAFRSVPALPDGIDILDPRERIEVPTVKRIPFLAEDETGIGFRDGVSHYHQVEGIRLSSDGEDLPMTVPNIDAVAQRVYFSGSDWHVQDFYEYSISGWSNLPELKEGVPYFLEHFTDGARSCGVHLVGANLY</sequence>
<evidence type="ECO:0000313" key="2">
    <source>
        <dbReference type="EMBL" id="SDD49578.1"/>
    </source>
</evidence>
<protein>
    <submittedName>
        <fullName evidence="2">Acetyltransferase (GNAT) family protein</fullName>
    </submittedName>
</protein>
<dbReference type="RefSeq" id="WP_091032423.1">
    <property type="nucleotide sequence ID" value="NZ_FNAD01000004.1"/>
</dbReference>
<evidence type="ECO:0000259" key="1">
    <source>
        <dbReference type="PROSITE" id="PS51186"/>
    </source>
</evidence>
<dbReference type="OrthoDB" id="4095657at2"/>
<keyword evidence="3" id="KW-1185">Reference proteome</keyword>
<evidence type="ECO:0000313" key="3">
    <source>
        <dbReference type="Proteomes" id="UP000198949"/>
    </source>
</evidence>
<dbReference type="PROSITE" id="PS51186">
    <property type="entry name" value="GNAT"/>
    <property type="match status" value="1"/>
</dbReference>
<accession>A0A1G6V7M2</accession>
<dbReference type="EMBL" id="FNAD01000004">
    <property type="protein sequence ID" value="SDD49578.1"/>
    <property type="molecule type" value="Genomic_DNA"/>
</dbReference>
<keyword evidence="2" id="KW-0808">Transferase</keyword>
<proteinExistence type="predicted"/>
<dbReference type="Proteomes" id="UP000198949">
    <property type="component" value="Unassembled WGS sequence"/>
</dbReference>
<gene>
    <name evidence="2" type="ORF">SAMN05216270_104256</name>
</gene>
<dbReference type="Gene3D" id="3.40.630.30">
    <property type="match status" value="1"/>
</dbReference>
<organism evidence="2 3">
    <name type="scientific">Glycomyces harbinensis</name>
    <dbReference type="NCBI Taxonomy" id="58114"/>
    <lineage>
        <taxon>Bacteria</taxon>
        <taxon>Bacillati</taxon>
        <taxon>Actinomycetota</taxon>
        <taxon>Actinomycetes</taxon>
        <taxon>Glycomycetales</taxon>
        <taxon>Glycomycetaceae</taxon>
        <taxon>Glycomyces</taxon>
    </lineage>
</organism>
<reference evidence="3" key="1">
    <citation type="submission" date="2016-10" db="EMBL/GenBank/DDBJ databases">
        <authorList>
            <person name="Varghese N."/>
            <person name="Submissions S."/>
        </authorList>
    </citation>
    <scope>NUCLEOTIDE SEQUENCE [LARGE SCALE GENOMIC DNA]</scope>
    <source>
        <strain evidence="3">CGMCC 4.3516</strain>
    </source>
</reference>
<feature type="domain" description="N-acetyltransferase" evidence="1">
    <location>
        <begin position="5"/>
        <end position="168"/>
    </location>
</feature>
<dbReference type="AlphaFoldDB" id="A0A1G6V7M2"/>
<dbReference type="SUPFAM" id="SSF55729">
    <property type="entry name" value="Acyl-CoA N-acyltransferases (Nat)"/>
    <property type="match status" value="1"/>
</dbReference>
<name>A0A1G6V7M2_9ACTN</name>